<gene>
    <name evidence="2" type="primary">Acey_s0119.g855</name>
    <name evidence="2" type="ORF">Y032_0119g855</name>
</gene>
<reference evidence="3" key="1">
    <citation type="journal article" date="2015" name="Nat. Genet.">
        <title>The genome and transcriptome of the zoonotic hookworm Ancylostoma ceylanicum identify infection-specific gene families.</title>
        <authorList>
            <person name="Schwarz E.M."/>
            <person name="Hu Y."/>
            <person name="Antoshechkin I."/>
            <person name="Miller M.M."/>
            <person name="Sternberg P.W."/>
            <person name="Aroian R.V."/>
        </authorList>
    </citation>
    <scope>NUCLEOTIDE SEQUENCE</scope>
    <source>
        <strain evidence="3">HY135</strain>
    </source>
</reference>
<evidence type="ECO:0000313" key="3">
    <source>
        <dbReference type="Proteomes" id="UP000024635"/>
    </source>
</evidence>
<keyword evidence="1" id="KW-1133">Transmembrane helix</keyword>
<dbReference type="EMBL" id="JARK01001455">
    <property type="protein sequence ID" value="EYB99933.1"/>
    <property type="molecule type" value="Genomic_DNA"/>
</dbReference>
<organism evidence="2 3">
    <name type="scientific">Ancylostoma ceylanicum</name>
    <dbReference type="NCBI Taxonomy" id="53326"/>
    <lineage>
        <taxon>Eukaryota</taxon>
        <taxon>Metazoa</taxon>
        <taxon>Ecdysozoa</taxon>
        <taxon>Nematoda</taxon>
        <taxon>Chromadorea</taxon>
        <taxon>Rhabditida</taxon>
        <taxon>Rhabditina</taxon>
        <taxon>Rhabditomorpha</taxon>
        <taxon>Strongyloidea</taxon>
        <taxon>Ancylostomatidae</taxon>
        <taxon>Ancylostomatinae</taxon>
        <taxon>Ancylostoma</taxon>
    </lineage>
</organism>
<feature type="transmembrane region" description="Helical" evidence="1">
    <location>
        <begin position="57"/>
        <end position="81"/>
    </location>
</feature>
<keyword evidence="3" id="KW-1185">Reference proteome</keyword>
<evidence type="ECO:0000256" key="1">
    <source>
        <dbReference type="SAM" id="Phobius"/>
    </source>
</evidence>
<accession>A0A016TAC9</accession>
<protein>
    <submittedName>
        <fullName evidence="2">Uncharacterized protein</fullName>
    </submittedName>
</protein>
<dbReference type="Proteomes" id="UP000024635">
    <property type="component" value="Unassembled WGS sequence"/>
</dbReference>
<comment type="caution">
    <text evidence="2">The sequence shown here is derived from an EMBL/GenBank/DDBJ whole genome shotgun (WGS) entry which is preliminary data.</text>
</comment>
<keyword evidence="1" id="KW-0812">Transmembrane</keyword>
<evidence type="ECO:0000313" key="2">
    <source>
        <dbReference type="EMBL" id="EYB99933.1"/>
    </source>
</evidence>
<dbReference type="OrthoDB" id="10056816at2759"/>
<keyword evidence="1" id="KW-0472">Membrane</keyword>
<name>A0A016TAC9_9BILA</name>
<sequence>MLFPTYLIRNKLETTYLPKDKLFPTCPRQRQVGYILSSRKQVDSNFAQLCSSGVQKAVIFCGVCAIFSILFFLTATCWFHTNFPSSFHCSHQIELRDSLRQMLLVIGRLVQHIALNACSFRTKRALLYYFSDLGAPVL</sequence>
<proteinExistence type="predicted"/>
<dbReference type="AlphaFoldDB" id="A0A016TAC9"/>